<keyword evidence="5" id="KW-1185">Reference proteome</keyword>
<feature type="region of interest" description="Disordered" evidence="1">
    <location>
        <begin position="1"/>
        <end position="21"/>
    </location>
</feature>
<gene>
    <name evidence="2" type="ORF">P9854_24775</name>
    <name evidence="3" type="ORF">P9921_27160</name>
</gene>
<evidence type="ECO:0000313" key="3">
    <source>
        <dbReference type="EMBL" id="MDK5174109.1"/>
    </source>
</evidence>
<dbReference type="Proteomes" id="UP001173597">
    <property type="component" value="Unassembled WGS sequence"/>
</dbReference>
<dbReference type="EMBL" id="JARTOI010000101">
    <property type="protein sequence ID" value="MDK5174109.1"/>
    <property type="molecule type" value="Genomic_DNA"/>
</dbReference>
<sequence>MENNALSDIVDAVSQGKTPQQVAEERVDAENERYKQQNCAGMSAEACSVKMYTERREELKDILSTGADFVPVVGDIKSFAEAQSALDYLVAAIGIIPGAGDAAGKAIKAAETALKKGDVAEASRLINKASDEIQSVKALDVGSYKDLKAREKVGDGLEHDHIPSFAALRTAKENELGRN</sequence>
<accession>A0AAW6XAI1</accession>
<evidence type="ECO:0000313" key="4">
    <source>
        <dbReference type="Proteomes" id="UP001173597"/>
    </source>
</evidence>
<name>A0AAW6XAI1_9GAMM</name>
<dbReference type="EMBL" id="JARTLO010000049">
    <property type="protein sequence ID" value="MDK4768983.1"/>
    <property type="molecule type" value="Genomic_DNA"/>
</dbReference>
<evidence type="ECO:0000313" key="5">
    <source>
        <dbReference type="Proteomes" id="UP001174748"/>
    </source>
</evidence>
<evidence type="ECO:0000256" key="1">
    <source>
        <dbReference type="SAM" id="MobiDB-lite"/>
    </source>
</evidence>
<dbReference type="Proteomes" id="UP001174748">
    <property type="component" value="Unassembled WGS sequence"/>
</dbReference>
<dbReference type="RefSeq" id="WP_240285372.1">
    <property type="nucleotide sequence ID" value="NZ_CAYETX010000049.1"/>
</dbReference>
<reference evidence="2" key="1">
    <citation type="submission" date="2023-01" db="EMBL/GenBank/DDBJ databases">
        <title>Genomic dissection of endemic carbapenem resistance: metallo-beta-lactamase gene dissemination through clonal, plasmid and integron transfer pathways.</title>
        <authorList>
            <person name="Macesic N."/>
        </authorList>
    </citation>
    <scope>NUCLEOTIDE SEQUENCE</scope>
    <source>
        <strain evidence="3">CPO382</strain>
        <strain evidence="2">CPO573</strain>
    </source>
</reference>
<evidence type="ECO:0000313" key="2">
    <source>
        <dbReference type="EMBL" id="MDK4768983.1"/>
    </source>
</evidence>
<protein>
    <submittedName>
        <fullName evidence="2">Uncharacterized protein</fullName>
    </submittedName>
</protein>
<dbReference type="AlphaFoldDB" id="A0AAW6XAI1"/>
<comment type="caution">
    <text evidence="2">The sequence shown here is derived from an EMBL/GenBank/DDBJ whole genome shotgun (WGS) entry which is preliminary data.</text>
</comment>
<proteinExistence type="predicted"/>
<organism evidence="2 4">
    <name type="scientific">Serratia nevei</name>
    <dbReference type="NCBI Taxonomy" id="2703794"/>
    <lineage>
        <taxon>Bacteria</taxon>
        <taxon>Pseudomonadati</taxon>
        <taxon>Pseudomonadota</taxon>
        <taxon>Gammaproteobacteria</taxon>
        <taxon>Enterobacterales</taxon>
        <taxon>Yersiniaceae</taxon>
        <taxon>Serratia</taxon>
    </lineage>
</organism>